<dbReference type="EMBL" id="BMAW01009525">
    <property type="protein sequence ID" value="GFT14279.1"/>
    <property type="molecule type" value="Genomic_DNA"/>
</dbReference>
<dbReference type="PANTHER" id="PTHR47331">
    <property type="entry name" value="PHD-TYPE DOMAIN-CONTAINING PROTEIN"/>
    <property type="match status" value="1"/>
</dbReference>
<reference evidence="1" key="1">
    <citation type="submission" date="2020-08" db="EMBL/GenBank/DDBJ databases">
        <title>Multicomponent nature underlies the extraordinary mechanical properties of spider dragline silk.</title>
        <authorList>
            <person name="Kono N."/>
            <person name="Nakamura H."/>
            <person name="Mori M."/>
            <person name="Yoshida Y."/>
            <person name="Ohtoshi R."/>
            <person name="Malay A.D."/>
            <person name="Moran D.A.P."/>
            <person name="Tomita M."/>
            <person name="Numata K."/>
            <person name="Arakawa K."/>
        </authorList>
    </citation>
    <scope>NUCLEOTIDE SEQUENCE</scope>
</reference>
<dbReference type="AlphaFoldDB" id="A0A8X6NI38"/>
<keyword evidence="2" id="KW-1185">Reference proteome</keyword>
<organism evidence="1 2">
    <name type="scientific">Nephila pilipes</name>
    <name type="common">Giant wood spider</name>
    <name type="synonym">Nephila maculata</name>
    <dbReference type="NCBI Taxonomy" id="299642"/>
    <lineage>
        <taxon>Eukaryota</taxon>
        <taxon>Metazoa</taxon>
        <taxon>Ecdysozoa</taxon>
        <taxon>Arthropoda</taxon>
        <taxon>Chelicerata</taxon>
        <taxon>Arachnida</taxon>
        <taxon>Araneae</taxon>
        <taxon>Araneomorphae</taxon>
        <taxon>Entelegynae</taxon>
        <taxon>Araneoidea</taxon>
        <taxon>Nephilidae</taxon>
        <taxon>Nephila</taxon>
    </lineage>
</organism>
<dbReference type="Pfam" id="PF05380">
    <property type="entry name" value="Peptidase_A17"/>
    <property type="match status" value="1"/>
</dbReference>
<sequence>MTVHKWCFSHSNSDLPDLQFNQLSEEDNVKTSVWRNSSSDTFCFKVHITENLVFTKRDVFSQIACVFDPLCLLGSVISKTKFFIQSLWLLKIDWHEKLPAAVVNEWSTFEQSFPALEKIKIPRFFFF</sequence>
<protein>
    <submittedName>
        <fullName evidence="1">Uncharacterized protein</fullName>
    </submittedName>
</protein>
<evidence type="ECO:0000313" key="2">
    <source>
        <dbReference type="Proteomes" id="UP000887013"/>
    </source>
</evidence>
<comment type="caution">
    <text evidence="1">The sequence shown here is derived from an EMBL/GenBank/DDBJ whole genome shotgun (WGS) entry which is preliminary data.</text>
</comment>
<evidence type="ECO:0000313" key="1">
    <source>
        <dbReference type="EMBL" id="GFT14279.1"/>
    </source>
</evidence>
<proteinExistence type="predicted"/>
<dbReference type="PANTHER" id="PTHR47331:SF5">
    <property type="entry name" value="RIBONUCLEASE H"/>
    <property type="match status" value="1"/>
</dbReference>
<accession>A0A8X6NI38</accession>
<dbReference type="Proteomes" id="UP000887013">
    <property type="component" value="Unassembled WGS sequence"/>
</dbReference>
<name>A0A8X6NI38_NEPPI</name>
<dbReference type="OrthoDB" id="6431982at2759"/>
<dbReference type="InterPro" id="IPR008042">
    <property type="entry name" value="Retrotrans_Pao"/>
</dbReference>
<gene>
    <name evidence="1" type="primary">AVEN_27888_1</name>
    <name evidence="1" type="ORF">NPIL_390381</name>
</gene>